<proteinExistence type="predicted"/>
<gene>
    <name evidence="1" type="ORF">U6N30_19225</name>
</gene>
<accession>A0ABZ1AZE3</accession>
<sequence>MTDDVIYDDGRVRLDREALTLRRYYFPLARSKRIPYSDIRGIEVRPLTWLTGKGRLWGSAHPRYWLPLDRARLRKDTALVLDVGGRVRPAFTPDDPARVADLLRRCIG</sequence>
<evidence type="ECO:0000313" key="2">
    <source>
        <dbReference type="Proteomes" id="UP001324287"/>
    </source>
</evidence>
<evidence type="ECO:0008006" key="3">
    <source>
        <dbReference type="Google" id="ProtNLM"/>
    </source>
</evidence>
<dbReference type="RefSeq" id="WP_324273525.1">
    <property type="nucleotide sequence ID" value="NZ_CP141261.1"/>
</dbReference>
<protein>
    <recommendedName>
        <fullName evidence="3">Bacterial Pleckstrin homology domain-containing protein</fullName>
    </recommendedName>
</protein>
<dbReference type="EMBL" id="CP141261">
    <property type="protein sequence ID" value="WRL62170.1"/>
    <property type="molecule type" value="Genomic_DNA"/>
</dbReference>
<name>A0ABZ1AZE3_9ACTN</name>
<keyword evidence="2" id="KW-1185">Reference proteome</keyword>
<organism evidence="1 2">
    <name type="scientific">Blastococcus brunescens</name>
    <dbReference type="NCBI Taxonomy" id="1564165"/>
    <lineage>
        <taxon>Bacteria</taxon>
        <taxon>Bacillati</taxon>
        <taxon>Actinomycetota</taxon>
        <taxon>Actinomycetes</taxon>
        <taxon>Geodermatophilales</taxon>
        <taxon>Geodermatophilaceae</taxon>
        <taxon>Blastococcus</taxon>
    </lineage>
</organism>
<dbReference type="Proteomes" id="UP001324287">
    <property type="component" value="Chromosome"/>
</dbReference>
<reference evidence="1 2" key="1">
    <citation type="submission" date="2023-12" db="EMBL/GenBank/DDBJ databases">
        <title>Blastococcus brunescens sp. nov., an actonobacterium isolated from sandstone collected in sahara desert.</title>
        <authorList>
            <person name="Gtari M."/>
            <person name="Ghodhbane F."/>
        </authorList>
    </citation>
    <scope>NUCLEOTIDE SEQUENCE [LARGE SCALE GENOMIC DNA]</scope>
    <source>
        <strain evidence="1 2">BMG 8361</strain>
    </source>
</reference>
<evidence type="ECO:0000313" key="1">
    <source>
        <dbReference type="EMBL" id="WRL62170.1"/>
    </source>
</evidence>